<feature type="binding site" evidence="14">
    <location>
        <position position="770"/>
    </location>
    <ligand>
        <name>Mn(2+)</name>
        <dbReference type="ChEBI" id="CHEBI:29035"/>
    </ligand>
</feature>
<proteinExistence type="predicted"/>
<dbReference type="Pfam" id="PF02786">
    <property type="entry name" value="CPSase_L_D2"/>
    <property type="match status" value="1"/>
</dbReference>
<dbReference type="NCBIfam" id="NF006761">
    <property type="entry name" value="PRK09282.1"/>
    <property type="match status" value="1"/>
</dbReference>
<evidence type="ECO:0000259" key="19">
    <source>
        <dbReference type="PROSITE" id="PS50991"/>
    </source>
</evidence>
<dbReference type="InterPro" id="IPR005481">
    <property type="entry name" value="BC-like_N"/>
</dbReference>
<dbReference type="Pfam" id="PF02785">
    <property type="entry name" value="Biotin_carb_C"/>
    <property type="match status" value="1"/>
</dbReference>
<evidence type="ECO:0000256" key="2">
    <source>
        <dbReference type="ARBA" id="ARBA00004742"/>
    </source>
</evidence>
<dbReference type="InterPro" id="IPR055268">
    <property type="entry name" value="PCB-like"/>
</dbReference>
<dbReference type="InterPro" id="IPR005930">
    <property type="entry name" value="Pyruv_COase"/>
</dbReference>
<evidence type="ECO:0000256" key="13">
    <source>
        <dbReference type="PIRSR" id="PIRSR001594-2"/>
    </source>
</evidence>
<keyword evidence="9 11" id="KW-0092">Biotin</keyword>
<evidence type="ECO:0000256" key="6">
    <source>
        <dbReference type="ARBA" id="ARBA00022723"/>
    </source>
</evidence>
<dbReference type="Gene3D" id="3.30.470.20">
    <property type="entry name" value="ATP-grasp fold, B domain"/>
    <property type="match status" value="1"/>
</dbReference>
<feature type="modified residue" description="N6-carboxylysine" evidence="15">
    <location>
        <position position="740"/>
    </location>
</feature>
<dbReference type="FunFam" id="3.20.20.70:FF:000033">
    <property type="entry name" value="Pyruvate carboxylase"/>
    <property type="match status" value="1"/>
</dbReference>
<evidence type="ECO:0000256" key="5">
    <source>
        <dbReference type="ARBA" id="ARBA00022598"/>
    </source>
</evidence>
<dbReference type="GO" id="GO:0005737">
    <property type="term" value="C:cytoplasm"/>
    <property type="evidence" value="ECO:0007669"/>
    <property type="project" value="TreeGrafter"/>
</dbReference>
<keyword evidence="8 11" id="KW-0067">ATP-binding</keyword>
<dbReference type="PROSITE" id="PS50968">
    <property type="entry name" value="BIOTINYL_LIPOYL"/>
    <property type="match status" value="1"/>
</dbReference>
<feature type="domain" description="ATP-grasp" evidence="17">
    <location>
        <begin position="155"/>
        <end position="352"/>
    </location>
</feature>
<dbReference type="PROSITE" id="PS50975">
    <property type="entry name" value="ATP_GRASP"/>
    <property type="match status" value="1"/>
</dbReference>
<gene>
    <name evidence="20" type="ORF">PANT1444_LOCUS3711</name>
</gene>
<evidence type="ECO:0000256" key="3">
    <source>
        <dbReference type="ARBA" id="ARBA00013057"/>
    </source>
</evidence>
<dbReference type="Gene3D" id="3.10.600.10">
    <property type="entry name" value="pyruvate carboxylase f1077a mutant domain"/>
    <property type="match status" value="1"/>
</dbReference>
<feature type="binding site" description="via carbamate group" evidence="14">
    <location>
        <position position="740"/>
    </location>
    <ligand>
        <name>Mn(2+)</name>
        <dbReference type="ChEBI" id="CHEBI:29035"/>
    </ligand>
</feature>
<feature type="binding site" evidence="13">
    <location>
        <position position="905"/>
    </location>
    <ligand>
        <name>substrate</name>
    </ligand>
</feature>
<dbReference type="PROSITE" id="PS50979">
    <property type="entry name" value="BC"/>
    <property type="match status" value="1"/>
</dbReference>
<dbReference type="SUPFAM" id="SSF89000">
    <property type="entry name" value="post-HMGL domain-like"/>
    <property type="match status" value="1"/>
</dbReference>
<sequence>MLSSLGRRMRGAPLTRRMSTFVLETPPPVRPGWRPIRKILAANRGEIAIRICRAATEMDIKTVAIYSKEDLGSLHRYKADESFQIGAGKSPVAAYLSAEEIVELAKKEGVDAIHPGYGFLSENTRFVQLCEEAGIIFIGPPSKVIHSFGDKTEARKLAVEYDVPIVPGTEHSVSTVAEAAEFCESIGYPVICKAAFGGGGRGMRVVRNAEELGPLFNEASNEAEKAFGDGSMFIERYVDSPRHIEIQILSDGTDVVHLFERDCSVQRRHQKVVEVAPSVGLPADLTKTLYDDAVRICKGAGYVNAGTVEFLVDPKTWKHYFIEVNPRIQVEHTVTEVITGVDLVQSQIRVAAGQRLKDIGLAQEQISKRGFAIQARVTTEDPADNFRPDTGKLQVWRPAEGFGIRLDGGNAYSGASISPHYDSMLMKVTGSALDFKSAAEKLDRALIETRIRGVKTNIPFIRNVLVHPQFATGEATTSFIGDSPELFDFAVVENRGQKLLNYLGELVVNGRSVQGASGPVTPRVAVMLPEVPQCAPPAGLKQVLEAGGPTAFAKAVRENQGLLLTDTTWRDAHQSLLATRMRTQELMHAAETTNDILKGCFSMEMWGGATFDVAMRFLHECPWRRLESLREAVPDVPFQMLLRGANAVGYTNYPDNVVKRFCKEAASSGVDIFRVFDSLNYIENMKLGVEAVGEAGGFIEASICYTGDVAAPGDGLYNLEYYLDYARKLDELGVHSIAIKDMAGLLTPRGATILVGALRAELPNMPIHMHTHDTAGVGVAAMIAAAEAGADVVDVAIDGMSGLTSQPSMGAVVASLRNTELDTGLGLDSIEPLGTYWDDVRGLYLPFESGQLAGTSDVYVHEIPGGQYTNLLFQSKQLGLSDKWSQIKQAYAQANLLLGDIPKVTPSSKVVGDLAQFMVSQNLTPEQVIEGASTLALPQSVVEFFQGVIGIPPAGFPEPLTSRVRKGRSLPDGSSHYEGRPGADMAEYDFEEAEKALVAKYGAGIRPQDVLSHAMYPKVFADWQTFMAVYGEVEVLPTNLFLKPMKEGDEVTLEISKGRQFFIKLVSLPPPSADGIRQVIMELNGERWFVAITDQFADLAEGSRREKATSDDGSIGSPMPGVIVDVKVKIGDIVAEGEPLVVLSAMKMETVLPAPRSGVVTRVLHNAGDQVDPDDLLLLIEDEPKK</sequence>
<dbReference type="InterPro" id="IPR005479">
    <property type="entry name" value="CPAse_ATP-bd"/>
</dbReference>
<comment type="cofactor">
    <cofactor evidence="1 11">
        <name>biotin</name>
        <dbReference type="ChEBI" id="CHEBI:57586"/>
    </cofactor>
</comment>
<feature type="binding site" evidence="13">
    <location>
        <position position="151"/>
    </location>
    <ligand>
        <name>ATP</name>
        <dbReference type="ChEBI" id="CHEBI:30616"/>
    </ligand>
</feature>
<dbReference type="SUPFAM" id="SSF51246">
    <property type="entry name" value="Rudiment single hybrid motif"/>
    <property type="match status" value="1"/>
</dbReference>
<dbReference type="NCBIfam" id="TIGR01235">
    <property type="entry name" value="pyruv_carbox"/>
    <property type="match status" value="1"/>
</dbReference>
<dbReference type="GO" id="GO:0005524">
    <property type="term" value="F:ATP binding"/>
    <property type="evidence" value="ECO:0007669"/>
    <property type="project" value="UniProtKB-UniRule"/>
</dbReference>
<feature type="domain" description="Biotin carboxylation" evidence="18">
    <location>
        <begin position="35"/>
        <end position="485"/>
    </location>
</feature>
<dbReference type="InterPro" id="IPR011054">
    <property type="entry name" value="Rudment_hybrid_motif"/>
</dbReference>
<dbReference type="SUPFAM" id="SSF51569">
    <property type="entry name" value="Aldolase"/>
    <property type="match status" value="1"/>
</dbReference>
<evidence type="ECO:0000313" key="20">
    <source>
        <dbReference type="EMBL" id="CAD8474212.1"/>
    </source>
</evidence>
<evidence type="ECO:0000259" key="16">
    <source>
        <dbReference type="PROSITE" id="PS50968"/>
    </source>
</evidence>
<dbReference type="EC" id="6.4.1.1" evidence="3 11"/>
<comment type="catalytic activity">
    <reaction evidence="11">
        <text>hydrogencarbonate + pyruvate + ATP = oxaloacetate + ADP + phosphate + H(+)</text>
        <dbReference type="Rhea" id="RHEA:20844"/>
        <dbReference type="ChEBI" id="CHEBI:15361"/>
        <dbReference type="ChEBI" id="CHEBI:15378"/>
        <dbReference type="ChEBI" id="CHEBI:16452"/>
        <dbReference type="ChEBI" id="CHEBI:17544"/>
        <dbReference type="ChEBI" id="CHEBI:30616"/>
        <dbReference type="ChEBI" id="CHEBI:43474"/>
        <dbReference type="ChEBI" id="CHEBI:456216"/>
        <dbReference type="EC" id="6.4.1.1"/>
    </reaction>
</comment>
<evidence type="ECO:0000256" key="11">
    <source>
        <dbReference type="PIRNR" id="PIRNR001594"/>
    </source>
</evidence>
<feature type="active site" evidence="12">
    <location>
        <position position="327"/>
    </location>
</feature>
<feature type="binding site" evidence="14">
    <location>
        <position position="571"/>
    </location>
    <ligand>
        <name>Mn(2+)</name>
        <dbReference type="ChEBI" id="CHEBI:29035"/>
    </ligand>
</feature>
<dbReference type="GO" id="GO:0004736">
    <property type="term" value="F:pyruvate carboxylase activity"/>
    <property type="evidence" value="ECO:0007669"/>
    <property type="project" value="UniProtKB-EC"/>
</dbReference>
<keyword evidence="5 11" id="KW-0436">Ligase</keyword>
<dbReference type="NCBIfam" id="NF009554">
    <property type="entry name" value="PRK12999.1"/>
    <property type="match status" value="1"/>
</dbReference>
<dbReference type="SUPFAM" id="SSF52440">
    <property type="entry name" value="PreATP-grasp domain"/>
    <property type="match status" value="1"/>
</dbReference>
<dbReference type="AlphaFoldDB" id="A0A7S0E4E3"/>
<dbReference type="Pfam" id="PF02436">
    <property type="entry name" value="PYC_OADA"/>
    <property type="match status" value="1"/>
</dbReference>
<evidence type="ECO:0000256" key="7">
    <source>
        <dbReference type="ARBA" id="ARBA00022741"/>
    </source>
</evidence>
<dbReference type="InterPro" id="IPR013785">
    <property type="entry name" value="Aldolase_TIM"/>
</dbReference>
<feature type="binding site" evidence="13">
    <location>
        <position position="235"/>
    </location>
    <ligand>
        <name>ATP</name>
        <dbReference type="ChEBI" id="CHEBI:30616"/>
    </ligand>
</feature>
<feature type="domain" description="Pyruvate carboxyltransferase" evidence="19">
    <location>
        <begin position="562"/>
        <end position="831"/>
    </location>
</feature>
<evidence type="ECO:0000259" key="18">
    <source>
        <dbReference type="PROSITE" id="PS50979"/>
    </source>
</evidence>
<dbReference type="FunFam" id="3.30.1490.20:FF:000018">
    <property type="entry name" value="Biotin carboxylase"/>
    <property type="match status" value="1"/>
</dbReference>
<dbReference type="Pfam" id="PF00289">
    <property type="entry name" value="Biotin_carb_N"/>
    <property type="match status" value="1"/>
</dbReference>
<dbReference type="UniPathway" id="UPA00138"/>
<dbReference type="PANTHER" id="PTHR43778:SF2">
    <property type="entry name" value="PYRUVATE CARBOXYLASE, MITOCHONDRIAL"/>
    <property type="match status" value="1"/>
</dbReference>
<feature type="domain" description="Lipoyl-binding" evidence="16">
    <location>
        <begin position="1103"/>
        <end position="1181"/>
    </location>
</feature>
<organism evidence="20">
    <name type="scientific">Phaeocystis antarctica</name>
    <dbReference type="NCBI Taxonomy" id="33657"/>
    <lineage>
        <taxon>Eukaryota</taxon>
        <taxon>Haptista</taxon>
        <taxon>Haptophyta</taxon>
        <taxon>Prymnesiophyceae</taxon>
        <taxon>Phaeocystales</taxon>
        <taxon>Phaeocystaceae</taxon>
        <taxon>Phaeocystis</taxon>
    </lineage>
</organism>
<dbReference type="GO" id="GO:0046872">
    <property type="term" value="F:metal ion binding"/>
    <property type="evidence" value="ECO:0007669"/>
    <property type="project" value="UniProtKB-KW"/>
</dbReference>
<dbReference type="InterPro" id="IPR011761">
    <property type="entry name" value="ATP-grasp"/>
</dbReference>
<dbReference type="InterPro" id="IPR011053">
    <property type="entry name" value="Single_hybrid_motif"/>
</dbReference>
<dbReference type="InterPro" id="IPR011764">
    <property type="entry name" value="Biotin_carboxylation_dom"/>
</dbReference>
<dbReference type="InterPro" id="IPR000891">
    <property type="entry name" value="PYR_CT"/>
</dbReference>
<protein>
    <recommendedName>
        <fullName evidence="3 11">Pyruvate carboxylase</fullName>
        <ecNumber evidence="3 11">6.4.1.1</ecNumber>
    </recommendedName>
</protein>
<dbReference type="PANTHER" id="PTHR43778">
    <property type="entry name" value="PYRUVATE CARBOXYLASE"/>
    <property type="match status" value="1"/>
</dbReference>
<dbReference type="InterPro" id="IPR005482">
    <property type="entry name" value="Biotin_COase_C"/>
</dbReference>
<feature type="binding site" evidence="13">
    <location>
        <position position="269"/>
    </location>
    <ligand>
        <name>ATP</name>
        <dbReference type="ChEBI" id="CHEBI:30616"/>
    </ligand>
</feature>
<dbReference type="CDD" id="cd07937">
    <property type="entry name" value="DRE_TIM_PC_TC_5S"/>
    <property type="match status" value="1"/>
</dbReference>
<dbReference type="InterPro" id="IPR016185">
    <property type="entry name" value="PreATP-grasp_dom_sf"/>
</dbReference>
<dbReference type="SUPFAM" id="SSF51230">
    <property type="entry name" value="Single hybrid motif"/>
    <property type="match status" value="1"/>
</dbReference>
<dbReference type="InterPro" id="IPR000089">
    <property type="entry name" value="Biotin_lipoyl"/>
</dbReference>
<dbReference type="Gene3D" id="2.40.50.100">
    <property type="match status" value="1"/>
</dbReference>
<dbReference type="InterPro" id="IPR001882">
    <property type="entry name" value="Biotin_BS"/>
</dbReference>
<dbReference type="Gene3D" id="3.20.20.70">
    <property type="entry name" value="Aldolase class I"/>
    <property type="match status" value="1"/>
</dbReference>
<name>A0A7S0E4E3_9EUKA</name>
<evidence type="ECO:0000256" key="1">
    <source>
        <dbReference type="ARBA" id="ARBA00001953"/>
    </source>
</evidence>
<dbReference type="SUPFAM" id="SSF56059">
    <property type="entry name" value="Glutathione synthetase ATP-binding domain-like"/>
    <property type="match status" value="1"/>
</dbReference>
<evidence type="ECO:0000256" key="12">
    <source>
        <dbReference type="PIRSR" id="PIRSR001594-1"/>
    </source>
</evidence>
<dbReference type="EMBL" id="HBEP01006648">
    <property type="protein sequence ID" value="CAD8474212.1"/>
    <property type="molecule type" value="Transcribed_RNA"/>
</dbReference>
<dbReference type="PIRSF" id="PIRSF001594">
    <property type="entry name" value="Pyruv_carbox"/>
    <property type="match status" value="1"/>
</dbReference>
<evidence type="ECO:0000259" key="17">
    <source>
        <dbReference type="PROSITE" id="PS50975"/>
    </source>
</evidence>
<evidence type="ECO:0000256" key="8">
    <source>
        <dbReference type="ARBA" id="ARBA00022840"/>
    </source>
</evidence>
<feature type="binding site" evidence="13">
    <location>
        <position position="643"/>
    </location>
    <ligand>
        <name>substrate</name>
    </ligand>
</feature>
<dbReference type="CDD" id="cd06850">
    <property type="entry name" value="biotinyl_domain"/>
    <property type="match status" value="1"/>
</dbReference>
<dbReference type="PROSITE" id="PS00188">
    <property type="entry name" value="BIOTIN"/>
    <property type="match status" value="1"/>
</dbReference>
<feature type="modified residue" description="N6-biotinyllysine" evidence="15">
    <location>
        <position position="1147"/>
    </location>
</feature>
<evidence type="ECO:0000256" key="9">
    <source>
        <dbReference type="ARBA" id="ARBA00023267"/>
    </source>
</evidence>
<dbReference type="Pfam" id="PF00364">
    <property type="entry name" value="Biotin_lipoyl"/>
    <property type="match status" value="1"/>
</dbReference>
<evidence type="ECO:0000256" key="14">
    <source>
        <dbReference type="PIRSR" id="PIRSR001594-3"/>
    </source>
</evidence>
<dbReference type="InterPro" id="IPR003379">
    <property type="entry name" value="Carboxylase_cons_dom"/>
</dbReference>
<dbReference type="PROSITE" id="PS00867">
    <property type="entry name" value="CPSASE_2"/>
    <property type="match status" value="1"/>
</dbReference>
<dbReference type="Pfam" id="PF00682">
    <property type="entry name" value="HMGL-like"/>
    <property type="match status" value="1"/>
</dbReference>
<dbReference type="SMART" id="SM00878">
    <property type="entry name" value="Biotin_carb_C"/>
    <property type="match status" value="1"/>
</dbReference>
<dbReference type="GO" id="GO:0006094">
    <property type="term" value="P:gluconeogenesis"/>
    <property type="evidence" value="ECO:0007669"/>
    <property type="project" value="UniProtKB-UniPathway"/>
</dbReference>
<feature type="binding site" evidence="14">
    <location>
        <position position="772"/>
    </location>
    <ligand>
        <name>Mn(2+)</name>
        <dbReference type="ChEBI" id="CHEBI:29035"/>
    </ligand>
</feature>
<accession>A0A7S0E4E3</accession>
<reference evidence="20" key="1">
    <citation type="submission" date="2021-01" db="EMBL/GenBank/DDBJ databases">
        <authorList>
            <person name="Corre E."/>
            <person name="Pelletier E."/>
            <person name="Niang G."/>
            <person name="Scheremetjew M."/>
            <person name="Finn R."/>
            <person name="Kale V."/>
            <person name="Holt S."/>
            <person name="Cochrane G."/>
            <person name="Meng A."/>
            <person name="Brown T."/>
            <person name="Cohen L."/>
        </authorList>
    </citation>
    <scope>NUCLEOTIDE SEQUENCE</scope>
    <source>
        <strain evidence="20">CCMP1374</strain>
    </source>
</reference>
<comment type="pathway">
    <text evidence="2">Carbohydrate biosynthesis; gluconeogenesis.</text>
</comment>
<keyword evidence="10" id="KW-0511">Multifunctional enzyme</keyword>
<comment type="function">
    <text evidence="11">Catalyzes a 2-step reaction, involving the ATP-dependent carboxylation of the covalently attached biotin in the first step and the transfer of the carboxyl group to pyruvate in the second.</text>
</comment>
<evidence type="ECO:0000256" key="10">
    <source>
        <dbReference type="ARBA" id="ARBA00023268"/>
    </source>
</evidence>
<keyword evidence="7 11" id="KW-0547">Nucleotide-binding</keyword>
<evidence type="ECO:0000256" key="15">
    <source>
        <dbReference type="PIRSR" id="PIRSR001594-4"/>
    </source>
</evidence>
<dbReference type="FunFam" id="2.40.50.100:FF:000003">
    <property type="entry name" value="Acetyl-CoA carboxylase biotin carboxyl carrier protein"/>
    <property type="match status" value="1"/>
</dbReference>
<evidence type="ECO:0000256" key="4">
    <source>
        <dbReference type="ARBA" id="ARBA00022432"/>
    </source>
</evidence>
<keyword evidence="6 14" id="KW-0479">Metal-binding</keyword>
<dbReference type="FunFam" id="3.30.470.20:FF:000012">
    <property type="entry name" value="Pyruvate carboxylase"/>
    <property type="match status" value="1"/>
</dbReference>
<dbReference type="PROSITE" id="PS50991">
    <property type="entry name" value="PYR_CT"/>
    <property type="match status" value="1"/>
</dbReference>
<keyword evidence="4" id="KW-0312">Gluconeogenesis</keyword>